<feature type="compositionally biased region" description="Low complexity" evidence="1">
    <location>
        <begin position="31"/>
        <end position="71"/>
    </location>
</feature>
<name>A0A4Z2FAF3_9TELE</name>
<feature type="region of interest" description="Disordered" evidence="1">
    <location>
        <begin position="1"/>
        <end position="84"/>
    </location>
</feature>
<evidence type="ECO:0000313" key="3">
    <source>
        <dbReference type="Proteomes" id="UP000314294"/>
    </source>
</evidence>
<sequence length="139" mass="14668">MKLEDGNILLQQPQSDTEEFLSRWLQPPSHTTTTTSTTSTTSISSTTSTISTSTSSTSTTSTTSTTSSCSTGRRSPRVRPADASRRLRLHFQPFISLRRLTLVPVTGVEGAGLWTGMTGVDDSPSSGLVSLTGEGGGEL</sequence>
<evidence type="ECO:0000256" key="1">
    <source>
        <dbReference type="SAM" id="MobiDB-lite"/>
    </source>
</evidence>
<gene>
    <name evidence="2" type="ORF">EYF80_051661</name>
</gene>
<protein>
    <submittedName>
        <fullName evidence="2">Uncharacterized protein</fullName>
    </submittedName>
</protein>
<dbReference type="EMBL" id="SRLO01001398">
    <property type="protein sequence ID" value="TNN38168.1"/>
    <property type="molecule type" value="Genomic_DNA"/>
</dbReference>
<keyword evidence="3" id="KW-1185">Reference proteome</keyword>
<organism evidence="2 3">
    <name type="scientific">Liparis tanakae</name>
    <name type="common">Tanaka's snailfish</name>
    <dbReference type="NCBI Taxonomy" id="230148"/>
    <lineage>
        <taxon>Eukaryota</taxon>
        <taxon>Metazoa</taxon>
        <taxon>Chordata</taxon>
        <taxon>Craniata</taxon>
        <taxon>Vertebrata</taxon>
        <taxon>Euteleostomi</taxon>
        <taxon>Actinopterygii</taxon>
        <taxon>Neopterygii</taxon>
        <taxon>Teleostei</taxon>
        <taxon>Neoteleostei</taxon>
        <taxon>Acanthomorphata</taxon>
        <taxon>Eupercaria</taxon>
        <taxon>Perciformes</taxon>
        <taxon>Cottioidei</taxon>
        <taxon>Cottales</taxon>
        <taxon>Liparidae</taxon>
        <taxon>Liparis</taxon>
    </lineage>
</organism>
<dbReference type="AlphaFoldDB" id="A0A4Z2FAF3"/>
<proteinExistence type="predicted"/>
<comment type="caution">
    <text evidence="2">The sequence shown here is derived from an EMBL/GenBank/DDBJ whole genome shotgun (WGS) entry which is preliminary data.</text>
</comment>
<dbReference type="Proteomes" id="UP000314294">
    <property type="component" value="Unassembled WGS sequence"/>
</dbReference>
<reference evidence="2 3" key="1">
    <citation type="submission" date="2019-03" db="EMBL/GenBank/DDBJ databases">
        <title>First draft genome of Liparis tanakae, snailfish: a comprehensive survey of snailfish specific genes.</title>
        <authorList>
            <person name="Kim W."/>
            <person name="Song I."/>
            <person name="Jeong J.-H."/>
            <person name="Kim D."/>
            <person name="Kim S."/>
            <person name="Ryu S."/>
            <person name="Song J.Y."/>
            <person name="Lee S.K."/>
        </authorList>
    </citation>
    <scope>NUCLEOTIDE SEQUENCE [LARGE SCALE GENOMIC DNA]</scope>
    <source>
        <tissue evidence="2">Muscle</tissue>
    </source>
</reference>
<evidence type="ECO:0000313" key="2">
    <source>
        <dbReference type="EMBL" id="TNN38168.1"/>
    </source>
</evidence>
<accession>A0A4Z2FAF3</accession>